<feature type="region of interest" description="Disordered" evidence="1">
    <location>
        <begin position="1"/>
        <end position="58"/>
    </location>
</feature>
<organism evidence="2 3">
    <name type="scientific">Mycena maculata</name>
    <dbReference type="NCBI Taxonomy" id="230809"/>
    <lineage>
        <taxon>Eukaryota</taxon>
        <taxon>Fungi</taxon>
        <taxon>Dikarya</taxon>
        <taxon>Basidiomycota</taxon>
        <taxon>Agaricomycotina</taxon>
        <taxon>Agaricomycetes</taxon>
        <taxon>Agaricomycetidae</taxon>
        <taxon>Agaricales</taxon>
        <taxon>Marasmiineae</taxon>
        <taxon>Mycenaceae</taxon>
        <taxon>Mycena</taxon>
    </lineage>
</organism>
<comment type="caution">
    <text evidence="2">The sequence shown here is derived from an EMBL/GenBank/DDBJ whole genome shotgun (WGS) entry which is preliminary data.</text>
</comment>
<keyword evidence="3" id="KW-1185">Reference proteome</keyword>
<name>A0AAD7I2C6_9AGAR</name>
<evidence type="ECO:0000313" key="3">
    <source>
        <dbReference type="Proteomes" id="UP001215280"/>
    </source>
</evidence>
<accession>A0AAD7I2C6</accession>
<dbReference type="Proteomes" id="UP001215280">
    <property type="component" value="Unassembled WGS sequence"/>
</dbReference>
<protein>
    <submittedName>
        <fullName evidence="2">Uncharacterized protein</fullName>
    </submittedName>
</protein>
<evidence type="ECO:0000313" key="2">
    <source>
        <dbReference type="EMBL" id="KAJ7733538.1"/>
    </source>
</evidence>
<reference evidence="2" key="1">
    <citation type="submission" date="2023-03" db="EMBL/GenBank/DDBJ databases">
        <title>Massive genome expansion in bonnet fungi (Mycena s.s.) driven by repeated elements and novel gene families across ecological guilds.</title>
        <authorList>
            <consortium name="Lawrence Berkeley National Laboratory"/>
            <person name="Harder C.B."/>
            <person name="Miyauchi S."/>
            <person name="Viragh M."/>
            <person name="Kuo A."/>
            <person name="Thoen E."/>
            <person name="Andreopoulos B."/>
            <person name="Lu D."/>
            <person name="Skrede I."/>
            <person name="Drula E."/>
            <person name="Henrissat B."/>
            <person name="Morin E."/>
            <person name="Kohler A."/>
            <person name="Barry K."/>
            <person name="LaButti K."/>
            <person name="Morin E."/>
            <person name="Salamov A."/>
            <person name="Lipzen A."/>
            <person name="Mereny Z."/>
            <person name="Hegedus B."/>
            <person name="Baldrian P."/>
            <person name="Stursova M."/>
            <person name="Weitz H."/>
            <person name="Taylor A."/>
            <person name="Grigoriev I.V."/>
            <person name="Nagy L.G."/>
            <person name="Martin F."/>
            <person name="Kauserud H."/>
        </authorList>
    </citation>
    <scope>NUCLEOTIDE SEQUENCE</scope>
    <source>
        <strain evidence="2">CBHHK188m</strain>
    </source>
</reference>
<gene>
    <name evidence="2" type="ORF">DFH07DRAFT_780563</name>
</gene>
<proteinExistence type="predicted"/>
<dbReference type="AlphaFoldDB" id="A0AAD7I2C6"/>
<dbReference type="EMBL" id="JARJLG010000167">
    <property type="protein sequence ID" value="KAJ7733538.1"/>
    <property type="molecule type" value="Genomic_DNA"/>
</dbReference>
<sequence length="144" mass="16027">MSSNSTASLLERRRNRIHVSTPATLPDTPSSPFPSSITAPSTQGGIDSPNPFSTTAHNQSLVFRQPMPVGQLKAIGERHLKRVKLEPDSEREFRNYLEQQAEVWKPTSALSVRIKQMVRGLLLLPSVRYYSGQGGPKMRDCHMG</sequence>
<feature type="compositionally biased region" description="Polar residues" evidence="1">
    <location>
        <begin position="21"/>
        <end position="58"/>
    </location>
</feature>
<evidence type="ECO:0000256" key="1">
    <source>
        <dbReference type="SAM" id="MobiDB-lite"/>
    </source>
</evidence>